<accession>A0ABQ5S5F0</accession>
<sequence length="451" mass="46298">PPLPLPPPPVPQIQQSPQLWLTISMPLPSSALPSSFSPPALHSRLVDYQFLTTFPKFKGSSPSAVCTTAGLIALAEYLGLPTKNVTANCMTTNSGLTATSRKLISDQNDVQACNQPSSIVEFKVDPSRDMAAFKERVYNILSALPGVCPLGPLEGSWAITGFTYQGAAGAPTPPPPGNRVHVNMPAVISGAIGGTCLLVLALVVLLVAYRRRKQQQSPSVAPSPQVIIPASSASIVLQQEQQQQKQPSWVRNNGWVEGSLASQGMTPVMIQPPPPPAAAVVMGAAPPPPAAAAGLAPNSAVIAPAAILVAATTPMLVTAAGGDDNSRSDTADGNTANTVSNMMNFRQQPPPAEDGRPAINTAISPAAAPADCASSGGVAAVVKPPLKLPPILKTAQTTETEARAPASTIIAGTAAPQATSPCTSAARHDRHHNTANAVAASFTDTLDMPNG</sequence>
<reference evidence="3 4" key="1">
    <citation type="journal article" date="2023" name="IScience">
        <title>Expanded male sex-determining region conserved during the evolution of homothallism in the green alga Volvox.</title>
        <authorList>
            <person name="Yamamoto K."/>
            <person name="Matsuzaki R."/>
            <person name="Mahakham W."/>
            <person name="Heman W."/>
            <person name="Sekimoto H."/>
            <person name="Kawachi M."/>
            <person name="Minakuchi Y."/>
            <person name="Toyoda A."/>
            <person name="Nozaki H."/>
        </authorList>
    </citation>
    <scope>NUCLEOTIDE SEQUENCE [LARGE SCALE GENOMIC DNA]</scope>
    <source>
        <strain evidence="3 4">NIES-4468</strain>
    </source>
</reference>
<dbReference type="EMBL" id="BSDZ01000022">
    <property type="protein sequence ID" value="GLI65130.1"/>
    <property type="molecule type" value="Genomic_DNA"/>
</dbReference>
<feature type="compositionally biased region" description="Polar residues" evidence="1">
    <location>
        <begin position="331"/>
        <end position="347"/>
    </location>
</feature>
<feature type="non-terminal residue" evidence="3">
    <location>
        <position position="1"/>
    </location>
</feature>
<comment type="caution">
    <text evidence="3">The sequence shown here is derived from an EMBL/GenBank/DDBJ whole genome shotgun (WGS) entry which is preliminary data.</text>
</comment>
<evidence type="ECO:0000256" key="1">
    <source>
        <dbReference type="SAM" id="MobiDB-lite"/>
    </source>
</evidence>
<evidence type="ECO:0000256" key="2">
    <source>
        <dbReference type="SAM" id="Phobius"/>
    </source>
</evidence>
<evidence type="ECO:0000313" key="4">
    <source>
        <dbReference type="Proteomes" id="UP001165090"/>
    </source>
</evidence>
<dbReference type="Proteomes" id="UP001165090">
    <property type="component" value="Unassembled WGS sequence"/>
</dbReference>
<protein>
    <submittedName>
        <fullName evidence="3">Uncharacterized protein</fullName>
    </submittedName>
</protein>
<keyword evidence="2" id="KW-0812">Transmembrane</keyword>
<gene>
    <name evidence="3" type="ORF">VaNZ11_008583</name>
</gene>
<keyword evidence="2" id="KW-0472">Membrane</keyword>
<keyword evidence="2" id="KW-1133">Transmembrane helix</keyword>
<organism evidence="3 4">
    <name type="scientific">Volvox africanus</name>
    <dbReference type="NCBI Taxonomy" id="51714"/>
    <lineage>
        <taxon>Eukaryota</taxon>
        <taxon>Viridiplantae</taxon>
        <taxon>Chlorophyta</taxon>
        <taxon>core chlorophytes</taxon>
        <taxon>Chlorophyceae</taxon>
        <taxon>CS clade</taxon>
        <taxon>Chlamydomonadales</taxon>
        <taxon>Volvocaceae</taxon>
        <taxon>Volvox</taxon>
    </lineage>
</organism>
<keyword evidence="4" id="KW-1185">Reference proteome</keyword>
<feature type="region of interest" description="Disordered" evidence="1">
    <location>
        <begin position="320"/>
        <end position="359"/>
    </location>
</feature>
<evidence type="ECO:0000313" key="3">
    <source>
        <dbReference type="EMBL" id="GLI65130.1"/>
    </source>
</evidence>
<proteinExistence type="predicted"/>
<feature type="transmembrane region" description="Helical" evidence="2">
    <location>
        <begin position="186"/>
        <end position="209"/>
    </location>
</feature>
<name>A0ABQ5S5F0_9CHLO</name>